<keyword evidence="4" id="KW-1185">Reference proteome</keyword>
<dbReference type="Proteomes" id="UP000430634">
    <property type="component" value="Unassembled WGS sequence"/>
</dbReference>
<name>A0A6I3T0I1_9BURK</name>
<dbReference type="AlphaFoldDB" id="A0A6I3T0I1"/>
<gene>
    <name evidence="1" type="ORF">GCM10011572_51640</name>
    <name evidence="2" type="ORF">GM672_19525</name>
</gene>
<evidence type="ECO:0000313" key="3">
    <source>
        <dbReference type="Proteomes" id="UP000430634"/>
    </source>
</evidence>
<protein>
    <submittedName>
        <fullName evidence="2">Uncharacterized protein</fullName>
    </submittedName>
</protein>
<reference evidence="4" key="2">
    <citation type="journal article" date="2019" name="Int. J. Syst. Evol. Microbiol.">
        <title>The Global Catalogue of Microorganisms (GCM) 10K type strain sequencing project: providing services to taxonomists for standard genome sequencing and annotation.</title>
        <authorList>
            <consortium name="The Broad Institute Genomics Platform"/>
            <consortium name="The Broad Institute Genome Sequencing Center for Infectious Disease"/>
            <person name="Wu L."/>
            <person name="Ma J."/>
        </authorList>
    </citation>
    <scope>NUCLEOTIDE SEQUENCE [LARGE SCALE GENOMIC DNA]</scope>
    <source>
        <strain evidence="4">CGMCC 1.15931</strain>
    </source>
</reference>
<reference evidence="2 3" key="3">
    <citation type="submission" date="2019-11" db="EMBL/GenBank/DDBJ databases">
        <title>Type strains purchased from KCTC, JCM and DSMZ.</title>
        <authorList>
            <person name="Lu H."/>
        </authorList>
    </citation>
    <scope>NUCLEOTIDE SEQUENCE [LARGE SCALE GENOMIC DNA]</scope>
    <source>
        <strain evidence="2 3">KCTC 52429</strain>
    </source>
</reference>
<dbReference type="EMBL" id="WNKZ01000065">
    <property type="protein sequence ID" value="MTV54923.1"/>
    <property type="molecule type" value="Genomic_DNA"/>
</dbReference>
<proteinExistence type="predicted"/>
<dbReference type="RefSeq" id="WP_155472206.1">
    <property type="nucleotide sequence ID" value="NZ_BMKG01000038.1"/>
</dbReference>
<reference evidence="1" key="1">
    <citation type="journal article" date="2014" name="Int. J. Syst. Evol. Microbiol.">
        <title>Complete genome of a new Firmicutes species belonging to the dominant human colonic microbiota ('Ruminococcus bicirculans') reveals two chromosomes and a selective capacity to utilize plant glucans.</title>
        <authorList>
            <consortium name="NISC Comparative Sequencing Program"/>
            <person name="Wegmann U."/>
            <person name="Louis P."/>
            <person name="Goesmann A."/>
            <person name="Henrissat B."/>
            <person name="Duncan S.H."/>
            <person name="Flint H.J."/>
        </authorList>
    </citation>
    <scope>NUCLEOTIDE SEQUENCE</scope>
    <source>
        <strain evidence="1">CGMCC 1.15931</strain>
    </source>
</reference>
<evidence type="ECO:0000313" key="4">
    <source>
        <dbReference type="Proteomes" id="UP000622638"/>
    </source>
</evidence>
<organism evidence="2 3">
    <name type="scientific">Pseudoduganella buxea</name>
    <dbReference type="NCBI Taxonomy" id="1949069"/>
    <lineage>
        <taxon>Bacteria</taxon>
        <taxon>Pseudomonadati</taxon>
        <taxon>Pseudomonadota</taxon>
        <taxon>Betaproteobacteria</taxon>
        <taxon>Burkholderiales</taxon>
        <taxon>Oxalobacteraceae</taxon>
        <taxon>Telluria group</taxon>
        <taxon>Pseudoduganella</taxon>
    </lineage>
</organism>
<dbReference type="Proteomes" id="UP000622638">
    <property type="component" value="Unassembled WGS sequence"/>
</dbReference>
<reference evidence="1" key="4">
    <citation type="submission" date="2024-05" db="EMBL/GenBank/DDBJ databases">
        <authorList>
            <person name="Sun Q."/>
            <person name="Zhou Y."/>
        </authorList>
    </citation>
    <scope>NUCLEOTIDE SEQUENCE</scope>
    <source>
        <strain evidence="1">CGMCC 1.15931</strain>
    </source>
</reference>
<evidence type="ECO:0000313" key="2">
    <source>
        <dbReference type="EMBL" id="MTV54923.1"/>
    </source>
</evidence>
<comment type="caution">
    <text evidence="2">The sequence shown here is derived from an EMBL/GenBank/DDBJ whole genome shotgun (WGS) entry which is preliminary data.</text>
</comment>
<accession>A0A6I3T0I1</accession>
<evidence type="ECO:0000313" key="1">
    <source>
        <dbReference type="EMBL" id="GGC23806.1"/>
    </source>
</evidence>
<sequence>MRGGLLVGAILAVLYVGDAIYPQWSYECGTTEIVPGIRTAPATPEDVQNHQRVANPERPPGCTLAAHNKLRNLYDWATDANQHSRR</sequence>
<dbReference type="EMBL" id="BMKG01000038">
    <property type="protein sequence ID" value="GGC23806.1"/>
    <property type="molecule type" value="Genomic_DNA"/>
</dbReference>